<name>A0A9P8CFE0_9HELO</name>
<gene>
    <name evidence="2" type="ORF">BJ878DRAFT_503359</name>
</gene>
<dbReference type="AlphaFoldDB" id="A0A9P8CFE0"/>
<feature type="compositionally biased region" description="Polar residues" evidence="1">
    <location>
        <begin position="68"/>
        <end position="89"/>
    </location>
</feature>
<keyword evidence="3" id="KW-1185">Reference proteome</keyword>
<comment type="caution">
    <text evidence="2">The sequence shown here is derived from an EMBL/GenBank/DDBJ whole genome shotgun (WGS) entry which is preliminary data.</text>
</comment>
<protein>
    <submittedName>
        <fullName evidence="2">Uncharacterized protein</fullName>
    </submittedName>
</protein>
<accession>A0A9P8CFE0</accession>
<dbReference type="OrthoDB" id="5279705at2759"/>
<feature type="region of interest" description="Disordered" evidence="1">
    <location>
        <begin position="198"/>
        <end position="226"/>
    </location>
</feature>
<organism evidence="2 3">
    <name type="scientific">Calycina marina</name>
    <dbReference type="NCBI Taxonomy" id="1763456"/>
    <lineage>
        <taxon>Eukaryota</taxon>
        <taxon>Fungi</taxon>
        <taxon>Dikarya</taxon>
        <taxon>Ascomycota</taxon>
        <taxon>Pezizomycotina</taxon>
        <taxon>Leotiomycetes</taxon>
        <taxon>Helotiales</taxon>
        <taxon>Pezizellaceae</taxon>
        <taxon>Calycina</taxon>
    </lineage>
</organism>
<feature type="region of interest" description="Disordered" evidence="1">
    <location>
        <begin position="240"/>
        <end position="264"/>
    </location>
</feature>
<feature type="compositionally biased region" description="Polar residues" evidence="1">
    <location>
        <begin position="243"/>
        <end position="252"/>
    </location>
</feature>
<dbReference type="Proteomes" id="UP000887226">
    <property type="component" value="Unassembled WGS sequence"/>
</dbReference>
<reference evidence="2" key="1">
    <citation type="journal article" date="2021" name="IMA Fungus">
        <title>Genomic characterization of three marine fungi, including Emericellopsis atlantica sp. nov. with signatures of a generalist lifestyle and marine biomass degradation.</title>
        <authorList>
            <person name="Hagestad O.C."/>
            <person name="Hou L."/>
            <person name="Andersen J.H."/>
            <person name="Hansen E.H."/>
            <person name="Altermark B."/>
            <person name="Li C."/>
            <person name="Kuhnert E."/>
            <person name="Cox R.J."/>
            <person name="Crous P.W."/>
            <person name="Spatafora J.W."/>
            <person name="Lail K."/>
            <person name="Amirebrahimi M."/>
            <person name="Lipzen A."/>
            <person name="Pangilinan J."/>
            <person name="Andreopoulos W."/>
            <person name="Hayes R.D."/>
            <person name="Ng V."/>
            <person name="Grigoriev I.V."/>
            <person name="Jackson S.A."/>
            <person name="Sutton T.D.S."/>
            <person name="Dobson A.D.W."/>
            <person name="Rama T."/>
        </authorList>
    </citation>
    <scope>NUCLEOTIDE SEQUENCE</scope>
    <source>
        <strain evidence="2">TRa3180A</strain>
    </source>
</reference>
<feature type="compositionally biased region" description="Low complexity" evidence="1">
    <location>
        <begin position="23"/>
        <end position="38"/>
    </location>
</feature>
<dbReference type="EMBL" id="MU253868">
    <property type="protein sequence ID" value="KAG9245054.1"/>
    <property type="molecule type" value="Genomic_DNA"/>
</dbReference>
<proteinExistence type="predicted"/>
<feature type="region of interest" description="Disordered" evidence="1">
    <location>
        <begin position="1"/>
        <end position="90"/>
    </location>
</feature>
<evidence type="ECO:0000313" key="3">
    <source>
        <dbReference type="Proteomes" id="UP000887226"/>
    </source>
</evidence>
<evidence type="ECO:0000313" key="2">
    <source>
        <dbReference type="EMBL" id="KAG9245054.1"/>
    </source>
</evidence>
<sequence>MFTTLSTPTQNLKTQFHTPAHPSPLSSSPLRQPSSPLSERNHNIPSTDAMLSPTPTPTKYSSHKMHHSLSTSGCSSPASARSTSANRESTFSKRAAKLNPLLQRCSGGDGEGRETRRKLFLKKVKEGSEEKRWQKRGGDEEMMRTIFQLEERRERERRRREADLVEVRGVEEMEMDMQDGEDEGVGFEVIRRDEEELEARMREREVEGTGGRGGEEKETLYGSDEEEYDDIFMGVIEEEMRSSQRVSTQSEAVQAADDDIMDIS</sequence>
<feature type="compositionally biased region" description="Polar residues" evidence="1">
    <location>
        <begin position="1"/>
        <end position="17"/>
    </location>
</feature>
<feature type="compositionally biased region" description="Basic and acidic residues" evidence="1">
    <location>
        <begin position="198"/>
        <end position="219"/>
    </location>
</feature>
<evidence type="ECO:0000256" key="1">
    <source>
        <dbReference type="SAM" id="MobiDB-lite"/>
    </source>
</evidence>